<dbReference type="Gene3D" id="3.40.50.1110">
    <property type="entry name" value="SGNH hydrolase"/>
    <property type="match status" value="1"/>
</dbReference>
<dbReference type="Pfam" id="PF18647">
    <property type="entry name" value="Fungal_lectin_2"/>
    <property type="match status" value="1"/>
</dbReference>
<dbReference type="GO" id="GO:0006629">
    <property type="term" value="P:lipid metabolic process"/>
    <property type="evidence" value="ECO:0007669"/>
    <property type="project" value="TreeGrafter"/>
</dbReference>
<dbReference type="SUPFAM" id="SSF52266">
    <property type="entry name" value="SGNH hydrolase"/>
    <property type="match status" value="1"/>
</dbReference>
<dbReference type="EMBL" id="MU853909">
    <property type="protein sequence ID" value="KAK3935761.1"/>
    <property type="molecule type" value="Genomic_DNA"/>
</dbReference>
<dbReference type="GO" id="GO:0016788">
    <property type="term" value="F:hydrolase activity, acting on ester bonds"/>
    <property type="evidence" value="ECO:0007669"/>
    <property type="project" value="InterPro"/>
</dbReference>
<reference evidence="4" key="1">
    <citation type="journal article" date="2023" name="Mol. Phylogenet. Evol.">
        <title>Genome-scale phylogeny and comparative genomics of the fungal order Sordariales.</title>
        <authorList>
            <person name="Hensen N."/>
            <person name="Bonometti L."/>
            <person name="Westerberg I."/>
            <person name="Brannstrom I.O."/>
            <person name="Guillou S."/>
            <person name="Cros-Aarteil S."/>
            <person name="Calhoun S."/>
            <person name="Haridas S."/>
            <person name="Kuo A."/>
            <person name="Mondo S."/>
            <person name="Pangilinan J."/>
            <person name="Riley R."/>
            <person name="LaButti K."/>
            <person name="Andreopoulos B."/>
            <person name="Lipzen A."/>
            <person name="Chen C."/>
            <person name="Yan M."/>
            <person name="Daum C."/>
            <person name="Ng V."/>
            <person name="Clum A."/>
            <person name="Steindorff A."/>
            <person name="Ohm R.A."/>
            <person name="Martin F."/>
            <person name="Silar P."/>
            <person name="Natvig D.O."/>
            <person name="Lalanne C."/>
            <person name="Gautier V."/>
            <person name="Ament-Velasquez S.L."/>
            <person name="Kruys A."/>
            <person name="Hutchinson M.I."/>
            <person name="Powell A.J."/>
            <person name="Barry K."/>
            <person name="Miller A.N."/>
            <person name="Grigoriev I.V."/>
            <person name="Debuchy R."/>
            <person name="Gladieux P."/>
            <person name="Hiltunen Thoren M."/>
            <person name="Johannesson H."/>
        </authorList>
    </citation>
    <scope>NUCLEOTIDE SEQUENCE [LARGE SCALE GENOMIC DNA]</scope>
    <source>
        <strain evidence="4">CBS 340.73</strain>
    </source>
</reference>
<evidence type="ECO:0000313" key="3">
    <source>
        <dbReference type="EMBL" id="KAK3935761.1"/>
    </source>
</evidence>
<protein>
    <submittedName>
        <fullName evidence="3">SGNH hydrolase-type esterase domain-containing protein</fullName>
    </submittedName>
</protein>
<keyword evidence="1" id="KW-0732">Signal</keyword>
<feature type="domain" description="SGNH hydrolase-type esterase" evidence="2">
    <location>
        <begin position="79"/>
        <end position="274"/>
    </location>
</feature>
<evidence type="ECO:0000256" key="1">
    <source>
        <dbReference type="SAM" id="SignalP"/>
    </source>
</evidence>
<dbReference type="PANTHER" id="PTHR37981:SF1">
    <property type="entry name" value="SGNH HYDROLASE-TYPE ESTERASE DOMAIN-CONTAINING PROTEIN"/>
    <property type="match status" value="1"/>
</dbReference>
<accession>A0AAN6MYB2</accession>
<dbReference type="InterPro" id="IPR037460">
    <property type="entry name" value="SEST-like"/>
</dbReference>
<dbReference type="Proteomes" id="UP001303473">
    <property type="component" value="Unassembled WGS sequence"/>
</dbReference>
<feature type="chain" id="PRO_5042889598" evidence="1">
    <location>
        <begin position="23"/>
        <end position="715"/>
    </location>
</feature>
<keyword evidence="4" id="KW-1185">Reference proteome</keyword>
<dbReference type="InterPro" id="IPR013830">
    <property type="entry name" value="SGNH_hydro"/>
</dbReference>
<feature type="signal peptide" evidence="1">
    <location>
        <begin position="1"/>
        <end position="22"/>
    </location>
</feature>
<evidence type="ECO:0000313" key="4">
    <source>
        <dbReference type="Proteomes" id="UP001303473"/>
    </source>
</evidence>
<dbReference type="Pfam" id="PF13472">
    <property type="entry name" value="Lipase_GDSL_2"/>
    <property type="match status" value="1"/>
</dbReference>
<name>A0AAN6MYB2_9PEZI</name>
<dbReference type="PANTHER" id="PTHR37981">
    <property type="entry name" value="LIPASE 2"/>
    <property type="match status" value="1"/>
</dbReference>
<sequence>MLRLACLFSALVFGQFAAGISREEEEFLRVLQHYDGIYQQASLIPAANATTNGDSSSSIELRQSTTDPTDFSWIRNWAAIGDSYTAGIGSGNLFSTLSGDVSCSRYDWSYANILNSYFGPSVANFYFRACSGANSQDILAQVQALPSGLDLVVMSSGGNDLCLTAVIWNCILSPLTTSSGCQGTIQTAQNAIDNILYDNVLEILQNLDNVMNTNGIVVYNLYSKFFDTQTEECANNQNWVLFGIPSFFSNSLTSSLRQQLNTLVDNANSVIEKAIAHAQANAKKMTLISSNWEPWVTSTGGTFCMPGSSPFVEDPGNANVLFYKTDTPTAWTPGILCTYYIASGQAYRCLITKRDELAANISSEHLALLDAYVAGNITDEQKFDLGVHNFKESKGRDYLTPEEQKMVDYARYMTLEARINGPACSSTFLGLSIDIPDSIGKLFHPNEKGHETIASFTTEAIIDARAKILGVTSPGCSFPQTATCFSAQGDGYRNYASRYAFYSHTAEFCSDVASHDAPSNAGTANWVAAYTYNQGTADEVLFELRLSNGASAFDEGACNRAVNLILDSCDVDTSNNAMGWKQGGQFVDGSYTYTVGATRTTRPWPYPQSPTASCSGSYKFLWDSYTIYGTGWAGWDYGQQSLRPNASYCLEYNGQIVSPITQWKFTYYDDPSRSNGWEWVSTFRTTIWTKFRCFANNKVQIAAGGPSNAGCGGSG</sequence>
<evidence type="ECO:0000259" key="2">
    <source>
        <dbReference type="Pfam" id="PF13472"/>
    </source>
</evidence>
<dbReference type="InterPro" id="IPR036514">
    <property type="entry name" value="SGNH_hydro_sf"/>
</dbReference>
<dbReference type="CDD" id="cd01823">
    <property type="entry name" value="SEST_like"/>
    <property type="match status" value="1"/>
</dbReference>
<keyword evidence="3" id="KW-0378">Hydrolase</keyword>
<gene>
    <name evidence="3" type="ORF">QBC46DRAFT_322795</name>
</gene>
<dbReference type="AlphaFoldDB" id="A0AAN6MYB2"/>
<proteinExistence type="predicted"/>
<organism evidence="3 4">
    <name type="scientific">Diplogelasinospora grovesii</name>
    <dbReference type="NCBI Taxonomy" id="303347"/>
    <lineage>
        <taxon>Eukaryota</taxon>
        <taxon>Fungi</taxon>
        <taxon>Dikarya</taxon>
        <taxon>Ascomycota</taxon>
        <taxon>Pezizomycotina</taxon>
        <taxon>Sordariomycetes</taxon>
        <taxon>Sordariomycetidae</taxon>
        <taxon>Sordariales</taxon>
        <taxon>Diplogelasinosporaceae</taxon>
        <taxon>Diplogelasinospora</taxon>
    </lineage>
</organism>
<comment type="caution">
    <text evidence="3">The sequence shown here is derived from an EMBL/GenBank/DDBJ whole genome shotgun (WGS) entry which is preliminary data.</text>
</comment>